<sequence length="251" mass="28126">MNTNTIPACFGIIPARFSSSRFEGKPLAPILGKPMIWHVYSRAILCPHLQQVVLATDDDRIYDAAESLNIPVLMTSNEHTCGTDRVLEAARMLKIPADGVVINIQGDEPALEPEMLSELITPFQSPEVLVTTLAHKINQEEAQNPDQVKVVLGKGNRALYFSRSLIPFPRDGVDDGFYGHIGLYAFRMKTLEQFVSLEKGMLENKEKLEQLRLLENDFPIHVVPTKHKGFGVDRPEDIAIVEKILQNKKDV</sequence>
<organism evidence="6 7">
    <name type="scientific">Candidatus Desulfobia pelagia</name>
    <dbReference type="NCBI Taxonomy" id="2841692"/>
    <lineage>
        <taxon>Bacteria</taxon>
        <taxon>Pseudomonadati</taxon>
        <taxon>Thermodesulfobacteriota</taxon>
        <taxon>Desulfobulbia</taxon>
        <taxon>Desulfobulbales</taxon>
        <taxon>Desulfobulbaceae</taxon>
        <taxon>Candidatus Desulfobia</taxon>
    </lineage>
</organism>
<dbReference type="FunFam" id="3.90.550.10:FF:000011">
    <property type="entry name" value="3-deoxy-manno-octulosonate cytidylyltransferase"/>
    <property type="match status" value="1"/>
</dbReference>
<protein>
    <recommendedName>
        <fullName evidence="5">3-deoxy-manno-octulosonate cytidylyltransferase</fullName>
        <ecNumber evidence="5">2.7.7.38</ecNumber>
    </recommendedName>
    <alternativeName>
        <fullName evidence="5">CMP-2-keto-3-deoxyoctulosonic acid synthase</fullName>
        <shortName evidence="5">CKS</shortName>
        <shortName evidence="5">CMP-KDO synthase</shortName>
    </alternativeName>
</protein>
<name>A0A8J6NCD2_9BACT</name>
<comment type="pathway">
    <text evidence="5">Nucleotide-sugar biosynthesis; CMP-3-deoxy-D-manno-octulosonate biosynthesis; CMP-3-deoxy-D-manno-octulosonate from 3-deoxy-D-manno-octulosonate and CTP: step 1/1.</text>
</comment>
<dbReference type="InterPro" id="IPR029044">
    <property type="entry name" value="Nucleotide-diphossugar_trans"/>
</dbReference>
<dbReference type="GO" id="GO:0008690">
    <property type="term" value="F:3-deoxy-manno-octulosonate cytidylyltransferase activity"/>
    <property type="evidence" value="ECO:0007669"/>
    <property type="project" value="UniProtKB-UniRule"/>
</dbReference>
<dbReference type="NCBIfam" id="NF003950">
    <property type="entry name" value="PRK05450.1-3"/>
    <property type="match status" value="1"/>
</dbReference>
<evidence type="ECO:0000256" key="4">
    <source>
        <dbReference type="ARBA" id="ARBA00022985"/>
    </source>
</evidence>
<comment type="catalytic activity">
    <reaction evidence="5">
        <text>3-deoxy-alpha-D-manno-oct-2-ulosonate + CTP = CMP-3-deoxy-beta-D-manno-octulosonate + diphosphate</text>
        <dbReference type="Rhea" id="RHEA:23448"/>
        <dbReference type="ChEBI" id="CHEBI:33019"/>
        <dbReference type="ChEBI" id="CHEBI:37563"/>
        <dbReference type="ChEBI" id="CHEBI:85986"/>
        <dbReference type="ChEBI" id="CHEBI:85987"/>
        <dbReference type="EC" id="2.7.7.38"/>
    </reaction>
</comment>
<dbReference type="Pfam" id="PF02348">
    <property type="entry name" value="CTP_transf_3"/>
    <property type="match status" value="1"/>
</dbReference>
<comment type="similarity">
    <text evidence="5">Belongs to the KdsB family.</text>
</comment>
<keyword evidence="2 5" id="KW-0808">Transferase</keyword>
<dbReference type="Proteomes" id="UP000614424">
    <property type="component" value="Unassembled WGS sequence"/>
</dbReference>
<proteinExistence type="inferred from homology"/>
<evidence type="ECO:0000256" key="1">
    <source>
        <dbReference type="ARBA" id="ARBA00004370"/>
    </source>
</evidence>
<dbReference type="HAMAP" id="MF_00057">
    <property type="entry name" value="KdsB"/>
    <property type="match status" value="1"/>
</dbReference>
<dbReference type="PANTHER" id="PTHR42866">
    <property type="entry name" value="3-DEOXY-MANNO-OCTULOSONATE CYTIDYLYLTRANSFERASE"/>
    <property type="match status" value="1"/>
</dbReference>
<dbReference type="EMBL" id="JACNJZ010000089">
    <property type="protein sequence ID" value="MBC8317430.1"/>
    <property type="molecule type" value="Genomic_DNA"/>
</dbReference>
<dbReference type="AlphaFoldDB" id="A0A8J6NCD2"/>
<dbReference type="Gene3D" id="3.90.550.10">
    <property type="entry name" value="Spore Coat Polysaccharide Biosynthesis Protein SpsA, Chain A"/>
    <property type="match status" value="1"/>
</dbReference>
<dbReference type="EC" id="2.7.7.38" evidence="5"/>
<dbReference type="InterPro" id="IPR004528">
    <property type="entry name" value="KdsB"/>
</dbReference>
<evidence type="ECO:0000256" key="5">
    <source>
        <dbReference type="HAMAP-Rule" id="MF_00057"/>
    </source>
</evidence>
<dbReference type="GO" id="GO:0033468">
    <property type="term" value="P:CMP-keto-3-deoxy-D-manno-octulosonic acid biosynthetic process"/>
    <property type="evidence" value="ECO:0007669"/>
    <property type="project" value="UniProtKB-UniRule"/>
</dbReference>
<comment type="function">
    <text evidence="5">Activates KDO (a required 8-carbon sugar) for incorporation into bacterial lipopolysaccharide in Gram-negative bacteria.</text>
</comment>
<dbReference type="GO" id="GO:0005829">
    <property type="term" value="C:cytosol"/>
    <property type="evidence" value="ECO:0007669"/>
    <property type="project" value="TreeGrafter"/>
</dbReference>
<dbReference type="NCBIfam" id="NF003952">
    <property type="entry name" value="PRK05450.1-5"/>
    <property type="match status" value="1"/>
</dbReference>
<evidence type="ECO:0000256" key="2">
    <source>
        <dbReference type="ARBA" id="ARBA00022679"/>
    </source>
</evidence>
<keyword evidence="5" id="KW-0963">Cytoplasm</keyword>
<evidence type="ECO:0000313" key="6">
    <source>
        <dbReference type="EMBL" id="MBC8317430.1"/>
    </source>
</evidence>
<dbReference type="GO" id="GO:0016020">
    <property type="term" value="C:membrane"/>
    <property type="evidence" value="ECO:0007669"/>
    <property type="project" value="UniProtKB-SubCell"/>
</dbReference>
<evidence type="ECO:0000256" key="3">
    <source>
        <dbReference type="ARBA" id="ARBA00022695"/>
    </source>
</evidence>
<reference evidence="6 7" key="1">
    <citation type="submission" date="2020-08" db="EMBL/GenBank/DDBJ databases">
        <title>Bridging the membrane lipid divide: bacteria of the FCB group superphylum have the potential to synthesize archaeal ether lipids.</title>
        <authorList>
            <person name="Villanueva L."/>
            <person name="Von Meijenfeldt F.A.B."/>
            <person name="Westbye A.B."/>
            <person name="Yadav S."/>
            <person name="Hopmans E.C."/>
            <person name="Dutilh B.E."/>
            <person name="Sinninghe Damste J.S."/>
        </authorList>
    </citation>
    <scope>NUCLEOTIDE SEQUENCE [LARGE SCALE GENOMIC DNA]</scope>
    <source>
        <strain evidence="6">NIOZ-UU47</strain>
    </source>
</reference>
<dbReference type="GO" id="GO:0009103">
    <property type="term" value="P:lipopolysaccharide biosynthetic process"/>
    <property type="evidence" value="ECO:0007669"/>
    <property type="project" value="UniProtKB-UniRule"/>
</dbReference>
<evidence type="ECO:0000313" key="7">
    <source>
        <dbReference type="Proteomes" id="UP000614424"/>
    </source>
</evidence>
<dbReference type="PANTHER" id="PTHR42866:SF2">
    <property type="entry name" value="3-DEOXY-MANNO-OCTULOSONATE CYTIDYLYLTRANSFERASE, MITOCHONDRIAL"/>
    <property type="match status" value="1"/>
</dbReference>
<comment type="caution">
    <text evidence="6">The sequence shown here is derived from an EMBL/GenBank/DDBJ whole genome shotgun (WGS) entry which is preliminary data.</text>
</comment>
<comment type="subcellular location">
    <subcellularLocation>
        <location evidence="5">Cytoplasm</location>
    </subcellularLocation>
    <subcellularLocation>
        <location evidence="1">Membrane</location>
    </subcellularLocation>
</comment>
<dbReference type="NCBIfam" id="TIGR00466">
    <property type="entry name" value="kdsB"/>
    <property type="match status" value="1"/>
</dbReference>
<dbReference type="InterPro" id="IPR003329">
    <property type="entry name" value="Cytidylyl_trans"/>
</dbReference>
<dbReference type="UniPathway" id="UPA00358">
    <property type="reaction ID" value="UER00476"/>
</dbReference>
<dbReference type="NCBIfam" id="NF009905">
    <property type="entry name" value="PRK13368.1"/>
    <property type="match status" value="1"/>
</dbReference>
<gene>
    <name evidence="5 6" type="primary">kdsB</name>
    <name evidence="6" type="ORF">H8E41_05955</name>
</gene>
<accession>A0A8J6NCD2</accession>
<dbReference type="SUPFAM" id="SSF53448">
    <property type="entry name" value="Nucleotide-diphospho-sugar transferases"/>
    <property type="match status" value="1"/>
</dbReference>
<keyword evidence="3 5" id="KW-0548">Nucleotidyltransferase</keyword>
<keyword evidence="4 5" id="KW-0448">Lipopolysaccharide biosynthesis</keyword>
<dbReference type="CDD" id="cd02517">
    <property type="entry name" value="CMP-KDO-Synthetase"/>
    <property type="match status" value="1"/>
</dbReference>